<name>A0A9N9ZYY2_BEMTA</name>
<dbReference type="PANTHER" id="PTHR13399">
    <property type="entry name" value="TRANSLOCON-ASSOCIATED PROTEIN TRAP , GAMMA SUBUNIT"/>
    <property type="match status" value="1"/>
</dbReference>
<keyword evidence="7 10" id="KW-1133">Transmembrane helix</keyword>
<dbReference type="PANTHER" id="PTHR13399:SF2">
    <property type="entry name" value="TRANSLOCON-ASSOCIATED PROTEIN SUBUNIT GAMMA"/>
    <property type="match status" value="1"/>
</dbReference>
<evidence type="ECO:0000256" key="2">
    <source>
        <dbReference type="ARBA" id="ARBA00004477"/>
    </source>
</evidence>
<keyword evidence="8 10" id="KW-0472">Membrane</keyword>
<gene>
    <name evidence="11" type="ORF">BEMITA_LOCUS1816</name>
</gene>
<dbReference type="Pfam" id="PF07074">
    <property type="entry name" value="TRAP-gamma"/>
    <property type="match status" value="1"/>
</dbReference>
<dbReference type="GO" id="GO:0006614">
    <property type="term" value="P:SRP-dependent cotranslational protein targeting to membrane"/>
    <property type="evidence" value="ECO:0007669"/>
    <property type="project" value="InterPro"/>
</dbReference>
<protein>
    <recommendedName>
        <fullName evidence="4">Translocon-associated protein subunit gamma</fullName>
    </recommendedName>
    <alternativeName>
        <fullName evidence="9">Signal sequence receptor subunit gamma</fullName>
    </alternativeName>
</protein>
<evidence type="ECO:0000256" key="3">
    <source>
        <dbReference type="ARBA" id="ARBA00007990"/>
    </source>
</evidence>
<evidence type="ECO:0000256" key="6">
    <source>
        <dbReference type="ARBA" id="ARBA00022824"/>
    </source>
</evidence>
<accession>A0A9N9ZYY2</accession>
<dbReference type="AlphaFoldDB" id="A0A9N9ZYY2"/>
<comment type="similarity">
    <text evidence="3">Belongs to the TRAP-gamma family.</text>
</comment>
<evidence type="ECO:0000256" key="8">
    <source>
        <dbReference type="ARBA" id="ARBA00023136"/>
    </source>
</evidence>
<evidence type="ECO:0000313" key="12">
    <source>
        <dbReference type="Proteomes" id="UP001152759"/>
    </source>
</evidence>
<proteinExistence type="inferred from homology"/>
<organism evidence="11 12">
    <name type="scientific">Bemisia tabaci</name>
    <name type="common">Sweetpotato whitefly</name>
    <name type="synonym">Aleurodes tabaci</name>
    <dbReference type="NCBI Taxonomy" id="7038"/>
    <lineage>
        <taxon>Eukaryota</taxon>
        <taxon>Metazoa</taxon>
        <taxon>Ecdysozoa</taxon>
        <taxon>Arthropoda</taxon>
        <taxon>Hexapoda</taxon>
        <taxon>Insecta</taxon>
        <taxon>Pterygota</taxon>
        <taxon>Neoptera</taxon>
        <taxon>Paraneoptera</taxon>
        <taxon>Hemiptera</taxon>
        <taxon>Sternorrhyncha</taxon>
        <taxon>Aleyrodoidea</taxon>
        <taxon>Aleyrodidae</taxon>
        <taxon>Aleyrodinae</taxon>
        <taxon>Bemisia</taxon>
    </lineage>
</organism>
<evidence type="ECO:0000256" key="10">
    <source>
        <dbReference type="SAM" id="Phobius"/>
    </source>
</evidence>
<dbReference type="GO" id="GO:0005789">
    <property type="term" value="C:endoplasmic reticulum membrane"/>
    <property type="evidence" value="ECO:0007669"/>
    <property type="project" value="UniProtKB-SubCell"/>
</dbReference>
<dbReference type="InterPro" id="IPR009779">
    <property type="entry name" value="SSR3"/>
</dbReference>
<feature type="transmembrane region" description="Helical" evidence="10">
    <location>
        <begin position="249"/>
        <end position="268"/>
    </location>
</feature>
<feature type="transmembrane region" description="Helical" evidence="10">
    <location>
        <begin position="169"/>
        <end position="190"/>
    </location>
</feature>
<sequence length="296" mass="34179">MFSLLHVIIRRRRRRSKGVVRLPTFQNLFKFQEEAILHHCTRSTPLAKQTVTFPTFTICNLSFKSSILPPWSRCGCNFKVYSVISFLQVQLHSLIQALYLGRDLKSGMAPPSTKQQKPKYTKDQEEELLLQDFSRNVSPKFQALFYGNAFIVSSIPIWLYWRIHMIDLYSSFISFIVVTALSTYLIAFAYKNMKFILKHKFAVIREDAVTKEVANKLNTDKKMSKKEKDERISWKKNEVADYEATNFSIFYNNALFLAVVIFLSFYLLKNFTPAVNYILSVSSAAGLIALLTTGTQ</sequence>
<dbReference type="EMBL" id="OU963862">
    <property type="protein sequence ID" value="CAH0382257.1"/>
    <property type="molecule type" value="Genomic_DNA"/>
</dbReference>
<keyword evidence="6" id="KW-0256">Endoplasmic reticulum</keyword>
<evidence type="ECO:0000256" key="7">
    <source>
        <dbReference type="ARBA" id="ARBA00022989"/>
    </source>
</evidence>
<keyword evidence="5 10" id="KW-0812">Transmembrane</keyword>
<evidence type="ECO:0000313" key="11">
    <source>
        <dbReference type="EMBL" id="CAH0382257.1"/>
    </source>
</evidence>
<evidence type="ECO:0000256" key="4">
    <source>
        <dbReference type="ARBA" id="ARBA00022231"/>
    </source>
</evidence>
<evidence type="ECO:0000256" key="9">
    <source>
        <dbReference type="ARBA" id="ARBA00030917"/>
    </source>
</evidence>
<reference evidence="11" key="1">
    <citation type="submission" date="2021-12" db="EMBL/GenBank/DDBJ databases">
        <authorList>
            <person name="King R."/>
        </authorList>
    </citation>
    <scope>NUCLEOTIDE SEQUENCE</scope>
</reference>
<keyword evidence="12" id="KW-1185">Reference proteome</keyword>
<evidence type="ECO:0000256" key="5">
    <source>
        <dbReference type="ARBA" id="ARBA00022692"/>
    </source>
</evidence>
<evidence type="ECO:0000256" key="1">
    <source>
        <dbReference type="ARBA" id="ARBA00002838"/>
    </source>
</evidence>
<feature type="transmembrane region" description="Helical" evidence="10">
    <location>
        <begin position="274"/>
        <end position="293"/>
    </location>
</feature>
<dbReference type="Proteomes" id="UP001152759">
    <property type="component" value="Chromosome 1"/>
</dbReference>
<feature type="transmembrane region" description="Helical" evidence="10">
    <location>
        <begin position="143"/>
        <end position="163"/>
    </location>
</feature>
<comment type="function">
    <text evidence="1">TRAP proteins are part of a complex whose function is to bind calcium to the ER membrane and thereby regulate the retention of ER resident proteins.</text>
</comment>
<comment type="subcellular location">
    <subcellularLocation>
        <location evidence="2">Endoplasmic reticulum membrane</location>
        <topology evidence="2">Multi-pass membrane protein</topology>
    </subcellularLocation>
</comment>